<accession>A0A8C9V8G0</accession>
<feature type="region of interest" description="Disordered" evidence="1">
    <location>
        <begin position="1"/>
        <end position="36"/>
    </location>
</feature>
<dbReference type="Pfam" id="PF07004">
    <property type="entry name" value="SHIPPO-rpt"/>
    <property type="match status" value="6"/>
</dbReference>
<keyword evidence="3" id="KW-1185">Reference proteome</keyword>
<feature type="region of interest" description="Disordered" evidence="1">
    <location>
        <begin position="359"/>
        <end position="430"/>
    </location>
</feature>
<dbReference type="PANTHER" id="PTHR21580">
    <property type="entry name" value="SHIPPO-1-RELATED"/>
    <property type="match status" value="1"/>
</dbReference>
<evidence type="ECO:0000256" key="1">
    <source>
        <dbReference type="SAM" id="MobiDB-lite"/>
    </source>
</evidence>
<dbReference type="Proteomes" id="UP000694397">
    <property type="component" value="Chromosome 17"/>
</dbReference>
<name>A0A8C9V8G0_SCLFO</name>
<gene>
    <name evidence="2" type="primary">STPG2</name>
    <name evidence="2" type="synonym">stpg2</name>
</gene>
<evidence type="ECO:0000313" key="2">
    <source>
        <dbReference type="Ensembl" id="ENSSFOP00015032360.2"/>
    </source>
</evidence>
<evidence type="ECO:0000313" key="3">
    <source>
        <dbReference type="Proteomes" id="UP000694397"/>
    </source>
</evidence>
<sequence length="472" mass="51701">MTRRETIFQRSGNKEQSPGPGQYNPSLPQNHIPGGRSLQNRLQRFEDAVTEVPGPGTYNLLPEPFVMCVLSLASQTKITGYPQHPDIPSIPSPGQAYGYVENQDGLLCRQVPPSRDQTLGPAFYNPEPAENSSFQKYRGVHFGKMTGKRCEVKVVEGPGPGAYSPEKSHKIVYENINVRKELESKAELFIPRYHEVVSLQEMKKGIPGPGHYHIKGVFENPANPSAVPFLSQAERFAPVKETAPPVGAYSDPRCALELLKKNTGLKKSPFCQSSTRFPPDDRKPESPGPGSYNVFDYGMAQDSLKKACVGSSQKGAFGSTAQRSLVFGKKEEAFAPGPSDYRVSHKTTAKYSFLTKQLLPFPQDTPPPSSYNVQESFEKTRGRSSYLPPRNKGARKRQGSFLSTAPRSSSFHCSNPDIPGPGQYSPATKSSPNLALMVSREVRFGGPRDETPGPGTYKVTLATSLMSTVLLS</sequence>
<reference evidence="2" key="2">
    <citation type="submission" date="2025-08" db="UniProtKB">
        <authorList>
            <consortium name="Ensembl"/>
        </authorList>
    </citation>
    <scope>IDENTIFICATION</scope>
</reference>
<dbReference type="Ensembl" id="ENSSFOT00015032719.2">
    <property type="protein sequence ID" value="ENSSFOP00015032360.2"/>
    <property type="gene ID" value="ENSSFOG00015020690.2"/>
</dbReference>
<feature type="compositionally biased region" description="Polar residues" evidence="1">
    <location>
        <begin position="400"/>
        <end position="413"/>
    </location>
</feature>
<dbReference type="GeneTree" id="ENSGT00390000001063"/>
<reference evidence="2" key="3">
    <citation type="submission" date="2025-09" db="UniProtKB">
        <authorList>
            <consortium name="Ensembl"/>
        </authorList>
    </citation>
    <scope>IDENTIFICATION</scope>
</reference>
<dbReference type="InterPro" id="IPR051291">
    <property type="entry name" value="CIMAP"/>
</dbReference>
<organism evidence="2 3">
    <name type="scientific">Scleropages formosus</name>
    <name type="common">Asian bonytongue</name>
    <name type="synonym">Osteoglossum formosum</name>
    <dbReference type="NCBI Taxonomy" id="113540"/>
    <lineage>
        <taxon>Eukaryota</taxon>
        <taxon>Metazoa</taxon>
        <taxon>Chordata</taxon>
        <taxon>Craniata</taxon>
        <taxon>Vertebrata</taxon>
        <taxon>Euteleostomi</taxon>
        <taxon>Actinopterygii</taxon>
        <taxon>Neopterygii</taxon>
        <taxon>Teleostei</taxon>
        <taxon>Osteoglossocephala</taxon>
        <taxon>Osteoglossomorpha</taxon>
        <taxon>Osteoglossiformes</taxon>
        <taxon>Osteoglossidae</taxon>
        <taxon>Scleropages</taxon>
    </lineage>
</organism>
<dbReference type="OrthoDB" id="406368at2759"/>
<proteinExistence type="predicted"/>
<dbReference type="InterPro" id="IPR010736">
    <property type="entry name" value="SHIPPO-rpt"/>
</dbReference>
<dbReference type="AlphaFoldDB" id="A0A8C9V8G0"/>
<protein>
    <submittedName>
        <fullName evidence="2">Sperm-tail PG-rich repeat containing 2</fullName>
    </submittedName>
</protein>
<feature type="region of interest" description="Disordered" evidence="1">
    <location>
        <begin position="269"/>
        <end position="290"/>
    </location>
</feature>
<reference evidence="2 3" key="1">
    <citation type="submission" date="2019-04" db="EMBL/GenBank/DDBJ databases">
        <authorList>
            <consortium name="Wellcome Sanger Institute Data Sharing"/>
        </authorList>
    </citation>
    <scope>NUCLEOTIDE SEQUENCE [LARGE SCALE GENOMIC DNA]</scope>
</reference>
<dbReference type="PANTHER" id="PTHR21580:SF60">
    <property type="entry name" value="SPERM-TAIL PG-RICH REPEAT-CONTAINING PROTEIN 2"/>
    <property type="match status" value="1"/>
</dbReference>